<proteinExistence type="predicted"/>
<feature type="domain" description="F-box" evidence="1">
    <location>
        <begin position="72"/>
        <end position="122"/>
    </location>
</feature>
<dbReference type="Pfam" id="PF12937">
    <property type="entry name" value="F-box-like"/>
    <property type="match status" value="1"/>
</dbReference>
<dbReference type="Gene3D" id="3.80.10.10">
    <property type="entry name" value="Ribonuclease Inhibitor"/>
    <property type="match status" value="1"/>
</dbReference>
<comment type="caution">
    <text evidence="2">The sequence shown here is derived from an EMBL/GenBank/DDBJ whole genome shotgun (WGS) entry which is preliminary data.</text>
</comment>
<dbReference type="Gene3D" id="1.20.1280.50">
    <property type="match status" value="1"/>
</dbReference>
<evidence type="ECO:0000313" key="3">
    <source>
        <dbReference type="Proteomes" id="UP001362999"/>
    </source>
</evidence>
<dbReference type="Proteomes" id="UP001362999">
    <property type="component" value="Unassembled WGS sequence"/>
</dbReference>
<dbReference type="PANTHER" id="PTHR38926:SF5">
    <property type="entry name" value="F-BOX AND LEUCINE-RICH REPEAT PROTEIN 6"/>
    <property type="match status" value="1"/>
</dbReference>
<protein>
    <recommendedName>
        <fullName evidence="1">F-box domain-containing protein</fullName>
    </recommendedName>
</protein>
<evidence type="ECO:0000313" key="2">
    <source>
        <dbReference type="EMBL" id="KAK7061220.1"/>
    </source>
</evidence>
<dbReference type="EMBL" id="JAWWNJ010000002">
    <property type="protein sequence ID" value="KAK7061220.1"/>
    <property type="molecule type" value="Genomic_DNA"/>
</dbReference>
<gene>
    <name evidence="2" type="ORF">R3P38DRAFT_2828227</name>
</gene>
<dbReference type="PANTHER" id="PTHR38926">
    <property type="entry name" value="F-BOX DOMAIN CONTAINING PROTEIN, EXPRESSED"/>
    <property type="match status" value="1"/>
</dbReference>
<dbReference type="SUPFAM" id="SSF52047">
    <property type="entry name" value="RNI-like"/>
    <property type="match status" value="1"/>
</dbReference>
<dbReference type="InterPro" id="IPR001810">
    <property type="entry name" value="F-box_dom"/>
</dbReference>
<keyword evidence="3" id="KW-1185">Reference proteome</keyword>
<dbReference type="InterPro" id="IPR032675">
    <property type="entry name" value="LRR_dom_sf"/>
</dbReference>
<dbReference type="AlphaFoldDB" id="A0AAW0EA63"/>
<reference evidence="2 3" key="1">
    <citation type="journal article" date="2024" name="J Genomics">
        <title>Draft genome sequencing and assembly of Favolaschia claudopus CIRM-BRFM 2984 isolated from oak limbs.</title>
        <authorList>
            <person name="Navarro D."/>
            <person name="Drula E."/>
            <person name="Chaduli D."/>
            <person name="Cazenave R."/>
            <person name="Ahrendt S."/>
            <person name="Wang J."/>
            <person name="Lipzen A."/>
            <person name="Daum C."/>
            <person name="Barry K."/>
            <person name="Grigoriev I.V."/>
            <person name="Favel A."/>
            <person name="Rosso M.N."/>
            <person name="Martin F."/>
        </authorList>
    </citation>
    <scope>NUCLEOTIDE SEQUENCE [LARGE SCALE GENOMIC DNA]</scope>
    <source>
        <strain evidence="2 3">CIRM-BRFM 2984</strain>
    </source>
</reference>
<name>A0AAW0EA63_9AGAR</name>
<sequence length="514" mass="58398">MHEVISQLLERLKSGGGKLHLHHLIEENVSKISSIDDKVTALREQITSLLEQRVRECATSTALRHLAAPARTLPVELLSEIFLLTLPHPPDPVSLHIRAAYRVSHVCSDWREVAIRTPRLWTGPLIVSALKARTEEKDEANAAELRLWLMRSAALSLPIILTSPCSEIRVDNLNRHSLRALLHVACRWRSLKLVYREPWAMSFITKIETGSLVLLEELHLSTSKEEVTNFNLGNAQCFSTAPKLRKLHLNYPCHIPMPWAQITDLSVNSISTSKVLCDVLTRCPNLVSVETYLPVWTMSALPTGGSDFVVLNHLHTLKLGIYRDSMRFFDHLSAPALEDLRLRLECNAADWEETSLISFLSRCPNFMKLDIDIEWGLRITSDALRAIFRHAPSLSHLRFCSEFHTYDSELLHTLTYSDSDAPPLLPRLRSLTLPNLHFGDVGDLLVNMIRSRWWADAELASLPTRPAVARWSEVIMGERDKYHDPRCSVRQRLLDAMQTLRSSGLQVNIEQSSR</sequence>
<evidence type="ECO:0000259" key="1">
    <source>
        <dbReference type="Pfam" id="PF12937"/>
    </source>
</evidence>
<accession>A0AAW0EA63</accession>
<organism evidence="2 3">
    <name type="scientific">Favolaschia claudopus</name>
    <dbReference type="NCBI Taxonomy" id="2862362"/>
    <lineage>
        <taxon>Eukaryota</taxon>
        <taxon>Fungi</taxon>
        <taxon>Dikarya</taxon>
        <taxon>Basidiomycota</taxon>
        <taxon>Agaricomycotina</taxon>
        <taxon>Agaricomycetes</taxon>
        <taxon>Agaricomycetidae</taxon>
        <taxon>Agaricales</taxon>
        <taxon>Marasmiineae</taxon>
        <taxon>Mycenaceae</taxon>
        <taxon>Favolaschia</taxon>
    </lineage>
</organism>